<dbReference type="KEGG" id="daer:H9K75_03360"/>
<evidence type="ECO:0000313" key="7">
    <source>
        <dbReference type="Proteomes" id="UP000516028"/>
    </source>
</evidence>
<dbReference type="Gene3D" id="2.160.20.10">
    <property type="entry name" value="Single-stranded right-handed beta-helix, Pectin lyase-like"/>
    <property type="match status" value="1"/>
</dbReference>
<dbReference type="EMBL" id="CP060783">
    <property type="protein sequence ID" value="QNP49172.1"/>
    <property type="molecule type" value="Genomic_DNA"/>
</dbReference>
<evidence type="ECO:0000256" key="1">
    <source>
        <dbReference type="ARBA" id="ARBA00004613"/>
    </source>
</evidence>
<dbReference type="PANTHER" id="PTHR12338:SF8">
    <property type="entry name" value="HEME_HEMOPEXIN-BINDING PROTEIN"/>
    <property type="match status" value="1"/>
</dbReference>
<organism evidence="6 7">
    <name type="scientific">Diaphorobacter aerolatus</name>
    <dbReference type="NCBI Taxonomy" id="1288495"/>
    <lineage>
        <taxon>Bacteria</taxon>
        <taxon>Pseudomonadati</taxon>
        <taxon>Pseudomonadota</taxon>
        <taxon>Betaproteobacteria</taxon>
        <taxon>Burkholderiales</taxon>
        <taxon>Comamonadaceae</taxon>
        <taxon>Diaphorobacter</taxon>
    </lineage>
</organism>
<keyword evidence="3 4" id="KW-0732">Signal</keyword>
<proteinExistence type="predicted"/>
<dbReference type="InterPro" id="IPR050909">
    <property type="entry name" value="Bact_Autotransporter_VF"/>
</dbReference>
<protein>
    <submittedName>
        <fullName evidence="6">Filamentous hemagglutinin N-terminal domain-containing protein</fullName>
    </submittedName>
</protein>
<dbReference type="InterPro" id="IPR011050">
    <property type="entry name" value="Pectin_lyase_fold/virulence"/>
</dbReference>
<evidence type="ECO:0000256" key="4">
    <source>
        <dbReference type="SAM" id="SignalP"/>
    </source>
</evidence>
<dbReference type="GO" id="GO:0005576">
    <property type="term" value="C:extracellular region"/>
    <property type="evidence" value="ECO:0007669"/>
    <property type="project" value="UniProtKB-SubCell"/>
</dbReference>
<feature type="domain" description="Filamentous haemagglutinin FhaB/tRNA nuclease CdiA-like TPS" evidence="5">
    <location>
        <begin position="37"/>
        <end position="154"/>
    </location>
</feature>
<evidence type="ECO:0000313" key="6">
    <source>
        <dbReference type="EMBL" id="QNP49172.1"/>
    </source>
</evidence>
<keyword evidence="2" id="KW-0964">Secreted</keyword>
<dbReference type="SMART" id="SM00912">
    <property type="entry name" value="Haemagg_act"/>
    <property type="match status" value="1"/>
</dbReference>
<dbReference type="InterPro" id="IPR012334">
    <property type="entry name" value="Pectin_lyas_fold"/>
</dbReference>
<dbReference type="Proteomes" id="UP000516028">
    <property type="component" value="Chromosome"/>
</dbReference>
<dbReference type="PANTHER" id="PTHR12338">
    <property type="entry name" value="AUTOTRANSPORTER"/>
    <property type="match status" value="1"/>
</dbReference>
<keyword evidence="7" id="KW-1185">Reference proteome</keyword>
<feature type="chain" id="PRO_5028848160" evidence="4">
    <location>
        <begin position="38"/>
        <end position="613"/>
    </location>
</feature>
<dbReference type="SUPFAM" id="SSF51126">
    <property type="entry name" value="Pectin lyase-like"/>
    <property type="match status" value="1"/>
</dbReference>
<evidence type="ECO:0000256" key="3">
    <source>
        <dbReference type="ARBA" id="ARBA00022729"/>
    </source>
</evidence>
<gene>
    <name evidence="6" type="ORF">H9K75_03360</name>
</gene>
<dbReference type="InterPro" id="IPR008638">
    <property type="entry name" value="FhaB/CdiA-like_TPS"/>
</dbReference>
<accession>A0A7H0GLK6</accession>
<evidence type="ECO:0000256" key="2">
    <source>
        <dbReference type="ARBA" id="ARBA00022525"/>
    </source>
</evidence>
<comment type="subcellular location">
    <subcellularLocation>
        <location evidence="1">Secreted</location>
    </subcellularLocation>
</comment>
<dbReference type="RefSeq" id="WP_187724764.1">
    <property type="nucleotide sequence ID" value="NZ_CP060783.1"/>
</dbReference>
<dbReference type="Pfam" id="PF05860">
    <property type="entry name" value="TPS"/>
    <property type="match status" value="1"/>
</dbReference>
<reference evidence="6 7" key="1">
    <citation type="submission" date="2020-08" db="EMBL/GenBank/DDBJ databases">
        <title>Genome sequence of Diaphorobacter aerolatus KACC 16536T.</title>
        <authorList>
            <person name="Hyun D.-W."/>
            <person name="Bae J.-W."/>
        </authorList>
    </citation>
    <scope>NUCLEOTIDE SEQUENCE [LARGE SCALE GENOMIC DNA]</scope>
    <source>
        <strain evidence="6 7">KACC 16536</strain>
    </source>
</reference>
<feature type="signal peptide" evidence="4">
    <location>
        <begin position="1"/>
        <end position="37"/>
    </location>
</feature>
<sequence>MKKAHASLTCRAPRTALGPLRPLVVALMSAGAAAALAQTLPVGENVIAGNASVSRPSANVLNVNQTSDRSVIHWSTFSVVEGATVNFQQPGTGSITLNRVVGTSSFGGASVVNGNINAPGRVFIINPLGVLFGRTAQVNVGGLVASSLDLAQTTGTDRNAAFMAGGENFVFERTAPSVDASASIGRGREFVVNTGNLTATGSGGRGGLIALIAPYVVNTGTIKADGGTVALGAGGRVTLDVGGDGLTKLTVGQDSSLISTGVENRQGKISANGGRIVLDSTQGQGEAGGVIVHDGSELTANTMYNRNGEIVLASEGRVHVSRSTLQARGDAPGTTGGSIQLRGADVRVSSGSLEGLVDSSWEIPFVDSTPIKPLMDVSGQSGGGSISMTSQPRTGVRSIDLLVLDETTTLRADALGTGNGGKVTLAAPSALVAYGRVSARGGANGGDGGLVETSAVAQGTGFQVSGNLYLEGIDVDAGTTSGRAGTWLINGNGLSVVHGSTQGTAASTLVAGGQIQDGDINFALNHGTNVGISTASHGRDRGNLTLAGDAVIDRTQTSNPVALTFSADGDIASQGPTVIRSASGPLQVAMNAGVHGGEHSIDFSGSVLTRAGR</sequence>
<dbReference type="NCBIfam" id="TIGR01901">
    <property type="entry name" value="adhes_NPXG"/>
    <property type="match status" value="1"/>
</dbReference>
<name>A0A7H0GLK6_9BURK</name>
<evidence type="ECO:0000259" key="5">
    <source>
        <dbReference type="SMART" id="SM00912"/>
    </source>
</evidence>
<dbReference type="AlphaFoldDB" id="A0A7H0GLK6"/>